<proteinExistence type="predicted"/>
<accession>A0A7Y4JN05</accession>
<dbReference type="PANTHER" id="PTHR43289">
    <property type="entry name" value="MITOGEN-ACTIVATED PROTEIN KINASE KINASE KINASE 20-RELATED"/>
    <property type="match status" value="1"/>
</dbReference>
<evidence type="ECO:0000256" key="3">
    <source>
        <dbReference type="ARBA" id="ARBA00022777"/>
    </source>
</evidence>
<dbReference type="Pfam" id="PF00069">
    <property type="entry name" value="Pkinase"/>
    <property type="match status" value="1"/>
</dbReference>
<dbReference type="SUPFAM" id="SSF52540">
    <property type="entry name" value="P-loop containing nucleoside triphosphate hydrolases"/>
    <property type="match status" value="1"/>
</dbReference>
<reference evidence="7 8" key="1">
    <citation type="submission" date="2020-05" db="EMBL/GenBank/DDBJ databases">
        <authorList>
            <person name="Whitworth D."/>
        </authorList>
    </citation>
    <scope>NUCLEOTIDE SEQUENCE [LARGE SCALE GENOMIC DNA]</scope>
    <source>
        <strain evidence="7 8">CA046A</strain>
    </source>
</reference>
<dbReference type="InterPro" id="IPR000719">
    <property type="entry name" value="Prot_kinase_dom"/>
</dbReference>
<comment type="caution">
    <text evidence="7">The sequence shown here is derived from an EMBL/GenBank/DDBJ whole genome shotgun (WGS) entry which is preliminary data.</text>
</comment>
<dbReference type="PANTHER" id="PTHR43289:SF30">
    <property type="entry name" value="NON-SPECIFIC SERINE_THREONINE PROTEIN KINASE"/>
    <property type="match status" value="1"/>
</dbReference>
<feature type="domain" description="Protein kinase" evidence="6">
    <location>
        <begin position="4"/>
        <end position="284"/>
    </location>
</feature>
<keyword evidence="3" id="KW-0418">Kinase</keyword>
<feature type="binding site" evidence="5">
    <location>
        <position position="33"/>
    </location>
    <ligand>
        <name>ATP</name>
        <dbReference type="ChEBI" id="CHEBI:30616"/>
    </ligand>
</feature>
<keyword evidence="1" id="KW-0808">Transferase</keyword>
<protein>
    <submittedName>
        <fullName evidence="7">SUMF1/EgtB/PvdO family nonheme iron enzyme</fullName>
    </submittedName>
</protein>
<dbReference type="CDD" id="cd14014">
    <property type="entry name" value="STKc_PknB_like"/>
    <property type="match status" value="1"/>
</dbReference>
<dbReference type="Proteomes" id="UP000528460">
    <property type="component" value="Unassembled WGS sequence"/>
</dbReference>
<evidence type="ECO:0000313" key="8">
    <source>
        <dbReference type="Proteomes" id="UP000528460"/>
    </source>
</evidence>
<evidence type="ECO:0000313" key="7">
    <source>
        <dbReference type="EMBL" id="NOK08016.1"/>
    </source>
</evidence>
<dbReference type="Pfam" id="PF20703">
    <property type="entry name" value="nSTAND1"/>
    <property type="match status" value="1"/>
</dbReference>
<keyword evidence="4 5" id="KW-0067">ATP-binding</keyword>
<dbReference type="SMART" id="SM00220">
    <property type="entry name" value="S_TKc"/>
    <property type="match status" value="1"/>
</dbReference>
<dbReference type="EMBL" id="JABFJW010000013">
    <property type="protein sequence ID" value="NOK08016.1"/>
    <property type="molecule type" value="Genomic_DNA"/>
</dbReference>
<name>A0A7Y4JN05_9BACT</name>
<dbReference type="GO" id="GO:0004674">
    <property type="term" value="F:protein serine/threonine kinase activity"/>
    <property type="evidence" value="ECO:0007669"/>
    <property type="project" value="TreeGrafter"/>
</dbReference>
<dbReference type="Gene3D" id="1.10.510.10">
    <property type="entry name" value="Transferase(Phosphotransferase) domain 1"/>
    <property type="match status" value="1"/>
</dbReference>
<dbReference type="InterPro" id="IPR016187">
    <property type="entry name" value="CTDL_fold"/>
</dbReference>
<organism evidence="7 8">
    <name type="scientific">Corallococcus exercitus</name>
    <dbReference type="NCBI Taxonomy" id="2316736"/>
    <lineage>
        <taxon>Bacteria</taxon>
        <taxon>Pseudomonadati</taxon>
        <taxon>Myxococcota</taxon>
        <taxon>Myxococcia</taxon>
        <taxon>Myxococcales</taxon>
        <taxon>Cystobacterineae</taxon>
        <taxon>Myxococcaceae</taxon>
        <taxon>Corallococcus</taxon>
    </lineage>
</organism>
<evidence type="ECO:0000256" key="4">
    <source>
        <dbReference type="ARBA" id="ARBA00022840"/>
    </source>
</evidence>
<dbReference type="PROSITE" id="PS00108">
    <property type="entry name" value="PROTEIN_KINASE_ST"/>
    <property type="match status" value="1"/>
</dbReference>
<dbReference type="SUPFAM" id="SSF56436">
    <property type="entry name" value="C-type lectin-like"/>
    <property type="match status" value="1"/>
</dbReference>
<evidence type="ECO:0000256" key="2">
    <source>
        <dbReference type="ARBA" id="ARBA00022741"/>
    </source>
</evidence>
<dbReference type="Gene3D" id="3.90.1580.10">
    <property type="entry name" value="paralog of FGE (formylglycine-generating enzyme)"/>
    <property type="match status" value="1"/>
</dbReference>
<dbReference type="InterPro" id="IPR042095">
    <property type="entry name" value="SUMF_sf"/>
</dbReference>
<keyword evidence="2 5" id="KW-0547">Nucleotide-binding</keyword>
<evidence type="ECO:0000256" key="1">
    <source>
        <dbReference type="ARBA" id="ARBA00022679"/>
    </source>
</evidence>
<sequence>MEEYRLLQLLGRGGMGHVYLAEDTLLERSVAVKFVAMVRPDERARRRFLVEARAVARLSHPNVVAIHRVGDLEGHPYLVTEFVRGQSLEAVPRPLPWQQVARIGVSLARGLAAAHRAGVLHRDIKPANVMLTEEDQVKLLDFGLAKLLAESAQALDDAPSDAPPVPLTSPLTGAGGLVGTPLYMAPETLQGAAATRASDLYAVGAVLYELCAGVAPRHTLDPSASLEDWEATEPPSLRQRAEAVDPRLETIIHRCLRRDPAERYASADELCGALAALEEPHVLVEVPEGNPYRGLQPFDARHRSLFFGRETERLEIMERLHGSPLVVITGHSGVGKSSLCRAAVLTSLAAGALEDDRAYRTVAFVPGHDPLSALAAAISEATGRDEGALTEQLRGDPQGLGRELQRALGRTTGLALLLDQAEELFTQAPAAEAMACGEALGWLLRETRGLRVLVTVRGDFLTQLAGLPVLGDDVPRGLYLLRGLSPPAARSAIVEPARRKGVTFESDAVVETLVASSDTTAGGLPLLQFAMAELWDARDAALQRIPASALAAIGGVTGALSRHADGVVASLPPARVATARSLFLRLATPEGTRLRLSRREFESTVPHAAPVLEALVQGRLLVAREERGETVYEVAHEALLHGWARLRGWLEADAGKRLVRERVEAAAREWERLGRASELLWSGRQLTEALPLDPEDTSSLGTRFLAASRAAARLKRTRRWGLMAAAPLTLLLGFGFLRLRDEWELRRKVEERLEAASVELDRGHQTRDEAVRLRAEALAGFKVQTAATSQEAAARGKEAERLWTQATQAAERAETLLSRAAQILEGALAFGTGDARVRSLLGDVLMDRLQLADAFHHPEQHHELLERLSTYDPDGSREALLRRPPVLSLTTDPPDAQVELERYEGEGARRQLVPTGLSQRAPWSRVTLGDGPGSYLLTLRAPGRAVVREPLLLAPGESVSLSLWLPFERDVPEGFVYVPPGTFLYGSTVPDVPRRGLLRATPLHEERTGAFLIQRTEVSFGEWIRFLEDQASPAELERHLPKSKGAPMPLQLQLGRDGRWTLTLGTGETQVSARQGKALRIPGRDRAQDWERFPIMAIDQHDADAYTAWLSRTGQVPGARRCDELEWERAARGADGRLYSHGDQLAPTEATIDETYQRRAYGPDEVDGHADTASPFGLLNTAGNVYEWVRSAASREEALIRGGAWYYDAWIAFAANRTVVEPGTLDPTIGLRVCADAPPAPSP</sequence>
<dbReference type="InterPro" id="IPR017441">
    <property type="entry name" value="Protein_kinase_ATP_BS"/>
</dbReference>
<dbReference type="SUPFAM" id="SSF56112">
    <property type="entry name" value="Protein kinase-like (PK-like)"/>
    <property type="match status" value="1"/>
</dbReference>
<dbReference type="PROSITE" id="PS50011">
    <property type="entry name" value="PROTEIN_KINASE_DOM"/>
    <property type="match status" value="1"/>
</dbReference>
<dbReference type="InterPro" id="IPR008271">
    <property type="entry name" value="Ser/Thr_kinase_AS"/>
</dbReference>
<dbReference type="GO" id="GO:0005524">
    <property type="term" value="F:ATP binding"/>
    <property type="evidence" value="ECO:0007669"/>
    <property type="project" value="UniProtKB-UniRule"/>
</dbReference>
<evidence type="ECO:0000256" key="5">
    <source>
        <dbReference type="PROSITE-ProRule" id="PRU10141"/>
    </source>
</evidence>
<dbReference type="Gene3D" id="3.30.200.20">
    <property type="entry name" value="Phosphorylase Kinase, domain 1"/>
    <property type="match status" value="1"/>
</dbReference>
<gene>
    <name evidence="7" type="ORF">HNS30_03040</name>
</gene>
<dbReference type="InterPro" id="IPR027417">
    <property type="entry name" value="P-loop_NTPase"/>
</dbReference>
<dbReference type="InterPro" id="IPR005532">
    <property type="entry name" value="SUMF_dom"/>
</dbReference>
<dbReference type="Pfam" id="PF03781">
    <property type="entry name" value="FGE-sulfatase"/>
    <property type="match status" value="1"/>
</dbReference>
<dbReference type="AlphaFoldDB" id="A0A7Y4JN05"/>
<dbReference type="InterPro" id="IPR049052">
    <property type="entry name" value="nSTAND1"/>
</dbReference>
<dbReference type="PROSITE" id="PS00107">
    <property type="entry name" value="PROTEIN_KINASE_ATP"/>
    <property type="match status" value="1"/>
</dbReference>
<evidence type="ECO:0000259" key="6">
    <source>
        <dbReference type="PROSITE" id="PS50011"/>
    </source>
</evidence>
<dbReference type="InterPro" id="IPR011009">
    <property type="entry name" value="Kinase-like_dom_sf"/>
</dbReference>
<dbReference type="Gene3D" id="3.40.50.300">
    <property type="entry name" value="P-loop containing nucleotide triphosphate hydrolases"/>
    <property type="match status" value="1"/>
</dbReference>